<evidence type="ECO:0000313" key="9">
    <source>
        <dbReference type="Proteomes" id="UP001159363"/>
    </source>
</evidence>
<evidence type="ECO:0000259" key="7">
    <source>
        <dbReference type="PROSITE" id="PS50023"/>
    </source>
</evidence>
<evidence type="ECO:0000313" key="8">
    <source>
        <dbReference type="EMBL" id="KAJ8882628.1"/>
    </source>
</evidence>
<feature type="region of interest" description="Disordered" evidence="6">
    <location>
        <begin position="170"/>
        <end position="214"/>
    </location>
</feature>
<feature type="region of interest" description="Disordered" evidence="6">
    <location>
        <begin position="300"/>
        <end position="319"/>
    </location>
</feature>
<sequence>MRTDQINYCKQQVSPLCSKEFKKTPGLASCARRIFKMKLYCVKNVCDMYTQKKRRLSLCVGCGAQIHDQYILRVAPDLEWHAACLKCAECHQFLDETCTCFVRDGKTYCKRDYVRYAPLEAVHVEGTFWNTTHLAVENLPFANLSHKKSRFVSKLSRINVSDVEQCGWSQGCSSHPFSRRESEPTTPPGHKYTTLSRTLPPATLTQPPPDSCSDETHAAHIRVYLSLSAAPSSSSLENGQNIYTRRRERRTSLHLESFCELHLGSSHISVCTIRVHCTTEAVSQFAERVLLTSQRVPSADPTWRRVPPTKAPARLPPRRTGFNPRPDPWIFVSGSRRAAGFTRGSPVSTSCRMMPLVGGFSRVFPVSPAPSFWRFSILTSITLIGFQDLVVKGANLPGARNVLQCVEKSVFCFDKNYSTCAQCANLRKENKLQAMTECRFHDTTHLRTTISKPSDIAKKKTFSDCCMSKCAERIYVKHRYNPALNFALDFPSCYAHSGDEALDASASVSLSVRSILCHVASVPILFTGCQGGVYQATRLAQGKQDSILGGPLPAFSMWKPCRTMPLVDGFSWGPSRFPAHAFRRSSILIGSQDLDVKSRPNLSTPLFYLQNYNYTYAAINFSFPGRNVASADPKTRVRAELPRDLHGTSASRRVILRYEVLWVRVTDYSSPTTANRVHPRSGHTLIFTCGNRVEKYRWSAGFLRNLPFPPPFHSGAAPYSPHFTFLGSQGLYVKSCPNLFTHSCTQRIVESSLMNPREFRVSSYHEIVTRVLKVLILYRGATVGERLARSPPTKAKRVQSPAGRWRCSAGFLGDHPFPPSLHSGAAPYSLQSPSSALKSRPNLFTHFTVNNIQATRCEGTRRLCACVRRLFGTKCDKCGLSFSKNDFVMRAKTKIYHIECFRCSACERQLIPGDEFALREDGLFCKEDHEVLEKATNSENNNNTTNVNNNTSHNNNNEGSNSGESPRLAFGLKTAHFTVNSLYSSVLLLAAEHALQCDTTGKVLDNTNGVEHVLWNTRRRSDYAPVRHELIEETCPMAVGSGACALKSSRIDRKAVRCWNTEIGCAQPARSVVPHLQSYGTRCRKWRPRGPREQIYNTSIDVNGMEQYQHKKSLYQACAGIGQGTYTRKIFKIYAGWNVLRGTRCTCTNRITRIKTRGTGEGQGRPMRVKRGEDGAAPECKNGGENSATNGIVRHDSHMRKFGSGNSGKGTRVAKFSYDFTASLDRRMDKVIRPSPVLILHKEEEHTTCIQVGLKHCSFYRERCMDAGARYLLQPVDAAASDKGMFTKRAVMPIRARVAPDLGYRVSLRHQKNALDD</sequence>
<gene>
    <name evidence="8" type="ORF">PR048_014440</name>
</gene>
<evidence type="ECO:0000256" key="3">
    <source>
        <dbReference type="ARBA" id="ARBA00022833"/>
    </source>
</evidence>
<organism evidence="8 9">
    <name type="scientific">Dryococelus australis</name>
    <dbReference type="NCBI Taxonomy" id="614101"/>
    <lineage>
        <taxon>Eukaryota</taxon>
        <taxon>Metazoa</taxon>
        <taxon>Ecdysozoa</taxon>
        <taxon>Arthropoda</taxon>
        <taxon>Hexapoda</taxon>
        <taxon>Insecta</taxon>
        <taxon>Pterygota</taxon>
        <taxon>Neoptera</taxon>
        <taxon>Polyneoptera</taxon>
        <taxon>Phasmatodea</taxon>
        <taxon>Verophasmatodea</taxon>
        <taxon>Anareolatae</taxon>
        <taxon>Phasmatidae</taxon>
        <taxon>Eurycanthinae</taxon>
        <taxon>Dryococelus</taxon>
    </lineage>
</organism>
<keyword evidence="9" id="KW-1185">Reference proteome</keyword>
<feature type="region of interest" description="Disordered" evidence="6">
    <location>
        <begin position="935"/>
        <end position="965"/>
    </location>
</feature>
<dbReference type="SMART" id="SM00132">
    <property type="entry name" value="LIM"/>
    <property type="match status" value="2"/>
</dbReference>
<evidence type="ECO:0000256" key="6">
    <source>
        <dbReference type="SAM" id="MobiDB-lite"/>
    </source>
</evidence>
<accession>A0ABQ9HE91</accession>
<protein>
    <recommendedName>
        <fullName evidence="7">LIM zinc-binding domain-containing protein</fullName>
    </recommendedName>
</protein>
<dbReference type="EMBL" id="JARBHB010000005">
    <property type="protein sequence ID" value="KAJ8882628.1"/>
    <property type="molecule type" value="Genomic_DNA"/>
</dbReference>
<evidence type="ECO:0000256" key="2">
    <source>
        <dbReference type="ARBA" id="ARBA00022723"/>
    </source>
</evidence>
<evidence type="ECO:0000256" key="4">
    <source>
        <dbReference type="ARBA" id="ARBA00023038"/>
    </source>
</evidence>
<comment type="caution">
    <text evidence="8">The sequence shown here is derived from an EMBL/GenBank/DDBJ whole genome shotgun (WGS) entry which is preliminary data.</text>
</comment>
<feature type="domain" description="LIM zinc-binding" evidence="7">
    <location>
        <begin position="57"/>
        <end position="119"/>
    </location>
</feature>
<dbReference type="Proteomes" id="UP001159363">
    <property type="component" value="Chromosome 4"/>
</dbReference>
<feature type="domain" description="LIM zinc-binding" evidence="7">
    <location>
        <begin position="873"/>
        <end position="935"/>
    </location>
</feature>
<dbReference type="PANTHER" id="PTHR24204:SF8">
    <property type="entry name" value="TAILUP, ISOFORM A"/>
    <property type="match status" value="1"/>
</dbReference>
<dbReference type="SUPFAM" id="SSF57716">
    <property type="entry name" value="Glucocorticoid receptor-like (DNA-binding domain)"/>
    <property type="match status" value="1"/>
</dbReference>
<reference evidence="8 9" key="1">
    <citation type="submission" date="2023-02" db="EMBL/GenBank/DDBJ databases">
        <title>LHISI_Scaffold_Assembly.</title>
        <authorList>
            <person name="Stuart O.P."/>
            <person name="Cleave R."/>
            <person name="Magrath M.J.L."/>
            <person name="Mikheyev A.S."/>
        </authorList>
    </citation>
    <scope>NUCLEOTIDE SEQUENCE [LARGE SCALE GENOMIC DNA]</scope>
    <source>
        <strain evidence="8">Daus_M_001</strain>
        <tissue evidence="8">Leg muscle</tissue>
    </source>
</reference>
<keyword evidence="3 5" id="KW-0862">Zinc</keyword>
<evidence type="ECO:0000256" key="5">
    <source>
        <dbReference type="PROSITE-ProRule" id="PRU00125"/>
    </source>
</evidence>
<feature type="compositionally biased region" description="Low complexity" evidence="6">
    <location>
        <begin position="937"/>
        <end position="965"/>
    </location>
</feature>
<dbReference type="CDD" id="cd09366">
    <property type="entry name" value="LIM1_Isl"/>
    <property type="match status" value="1"/>
</dbReference>
<keyword evidence="2 5" id="KW-0479">Metal-binding</keyword>
<dbReference type="InterPro" id="IPR001781">
    <property type="entry name" value="Znf_LIM"/>
</dbReference>
<name>A0ABQ9HE91_9NEOP</name>
<dbReference type="InterPro" id="IPR047244">
    <property type="entry name" value="ISL1/2-like_LIM1"/>
</dbReference>
<comment type="subcellular location">
    <subcellularLocation>
        <location evidence="1">Nucleus</location>
    </subcellularLocation>
</comment>
<dbReference type="PANTHER" id="PTHR24204">
    <property type="entry name" value="INSULIN GENE ENHANCER PROTEIN"/>
    <property type="match status" value="1"/>
</dbReference>
<dbReference type="PROSITE" id="PS00478">
    <property type="entry name" value="LIM_DOMAIN_1"/>
    <property type="match status" value="2"/>
</dbReference>
<feature type="region of interest" description="Disordered" evidence="6">
    <location>
        <begin position="1157"/>
        <end position="1191"/>
    </location>
</feature>
<dbReference type="Gene3D" id="2.10.110.10">
    <property type="entry name" value="Cysteine Rich Protein"/>
    <property type="match status" value="2"/>
</dbReference>
<proteinExistence type="predicted"/>
<keyword evidence="4 5" id="KW-0440">LIM domain</keyword>
<dbReference type="Pfam" id="PF00412">
    <property type="entry name" value="LIM"/>
    <property type="match status" value="2"/>
</dbReference>
<dbReference type="CDD" id="cd09374">
    <property type="entry name" value="LIM2_Isl"/>
    <property type="match status" value="1"/>
</dbReference>
<dbReference type="PROSITE" id="PS50023">
    <property type="entry name" value="LIM_DOMAIN_2"/>
    <property type="match status" value="2"/>
</dbReference>
<evidence type="ECO:0000256" key="1">
    <source>
        <dbReference type="ARBA" id="ARBA00004123"/>
    </source>
</evidence>
<dbReference type="InterPro" id="IPR047169">
    <property type="entry name" value="ISL1/2-like"/>
</dbReference>